<reference evidence="1 2" key="1">
    <citation type="journal article" date="2016" name="Genome Announc.">
        <title>Draft Genome Sequence of the Thermotolerant Cyanobacterium Desertifilum sp. IPPAS B-1220.</title>
        <authorList>
            <person name="Mironov K.S."/>
            <person name="Sinetova M.A."/>
            <person name="Bolatkhan K."/>
            <person name="Zayadan B.K."/>
            <person name="Ustinova V.V."/>
            <person name="Kupriyanova E.V."/>
            <person name="Skrypnik A.N."/>
            <person name="Gogoleva N.E."/>
            <person name="Gogolev Y.V."/>
            <person name="Los D.A."/>
        </authorList>
    </citation>
    <scope>NUCLEOTIDE SEQUENCE [LARGE SCALE GENOMIC DNA]</scope>
    <source>
        <strain evidence="1 2">IPPAS B-1220</strain>
    </source>
</reference>
<evidence type="ECO:0000313" key="1">
    <source>
        <dbReference type="EMBL" id="XPM62613.1"/>
    </source>
</evidence>
<proteinExistence type="predicted"/>
<organism evidence="1 2">
    <name type="scientific">Desertifilum tharense IPPAS B-1220</name>
    <dbReference type="NCBI Taxonomy" id="1781255"/>
    <lineage>
        <taxon>Bacteria</taxon>
        <taxon>Bacillati</taxon>
        <taxon>Cyanobacteriota</taxon>
        <taxon>Cyanophyceae</taxon>
        <taxon>Desertifilales</taxon>
        <taxon>Desertifilaceae</taxon>
        <taxon>Desertifilum</taxon>
    </lineage>
</organism>
<dbReference type="EMBL" id="CP182909">
    <property type="protein sequence ID" value="XPM62613.1"/>
    <property type="molecule type" value="Genomic_DNA"/>
</dbReference>
<sequence length="185" mass="19533">MNPREVADPIVVEVVDAIADVVLEKDGNLFGQTEVFLEGRRSAVRTQETNLGNLTADANLFIAQQYDPTTVVSLKNGGGIRDNIGTALVPAGGTGEPVLLPPVANPLVNKAEGDISQLDIENALRFNNALSLVTVTAVGLKQIIEHGVGAAVQVQLPAVSRKLEGCLLASMRPNPQGREFAISLF</sequence>
<name>A0ACD5GPE9_9CYAN</name>
<evidence type="ECO:0000313" key="2">
    <source>
        <dbReference type="Proteomes" id="UP000095472"/>
    </source>
</evidence>
<keyword evidence="2" id="KW-1185">Reference proteome</keyword>
<gene>
    <name evidence="1" type="ORF">BH720_023570</name>
</gene>
<dbReference type="Proteomes" id="UP000095472">
    <property type="component" value="Chromosome"/>
</dbReference>
<protein>
    <submittedName>
        <fullName evidence="1">5'-nucleotidase C-terminal domain-containing protein</fullName>
    </submittedName>
</protein>
<accession>A0ACD5GPE9</accession>